<evidence type="ECO:0000256" key="6">
    <source>
        <dbReference type="PIRSR" id="PIRSR604808-3"/>
    </source>
</evidence>
<keyword evidence="2 5" id="KW-0479">Metal-binding</keyword>
<dbReference type="PANTHER" id="PTHR43250">
    <property type="entry name" value="EXODEOXYRIBONUCLEASE III"/>
    <property type="match status" value="1"/>
</dbReference>
<dbReference type="EC" id="3.1.11.2" evidence="8"/>
<name>A0A7W1WX09_9GAMM</name>
<keyword evidence="4 5" id="KW-0460">Magnesium</keyword>
<feature type="site" description="Interaction with DNA substrate" evidence="6">
    <location>
        <position position="246"/>
    </location>
</feature>
<evidence type="ECO:0000313" key="9">
    <source>
        <dbReference type="Proteomes" id="UP000538931"/>
    </source>
</evidence>
<dbReference type="Proteomes" id="UP000538931">
    <property type="component" value="Unassembled WGS sequence"/>
</dbReference>
<dbReference type="InterPro" id="IPR036691">
    <property type="entry name" value="Endo/exonu/phosph_ase_sf"/>
</dbReference>
<dbReference type="SUPFAM" id="SSF56219">
    <property type="entry name" value="DNase I-like"/>
    <property type="match status" value="1"/>
</dbReference>
<gene>
    <name evidence="8" type="primary">xth</name>
    <name evidence="8" type="ORF">H1S06_04805</name>
</gene>
<comment type="caution">
    <text evidence="8">The sequence shown here is derived from an EMBL/GenBank/DDBJ whole genome shotgun (WGS) entry which is preliminary data.</text>
</comment>
<evidence type="ECO:0000256" key="1">
    <source>
        <dbReference type="ARBA" id="ARBA00007092"/>
    </source>
</evidence>
<evidence type="ECO:0000256" key="2">
    <source>
        <dbReference type="ARBA" id="ARBA00022723"/>
    </source>
</evidence>
<keyword evidence="3 8" id="KW-0378">Hydrolase</keyword>
<sequence>MRVITFNTQGIEQAADNGFFDWMIQQDADVVCLQNLKAKEYQLDGDRYHPEGYHAYFFDAFEDGFSGVALYTRHLPKAIMTGLGFEQCDFNGRFIQADFDKVSVSSMTVPSGLRSDEAQASKMEYLNLFMGHLKKTLRKRREFIFAGTFNIAHRPIDLSNWYVNQRVSGFLAEEREWIEEVLGEMGYVDAFREINKAERQYTWWPDYNRAWNLNEGARLDYQLTTANLRKTVKDARIYRDQRFSEHAPLTIDYDIDI</sequence>
<keyword evidence="9" id="KW-1185">Reference proteome</keyword>
<comment type="cofactor">
    <cofactor evidence="5">
        <name>Mg(2+)</name>
        <dbReference type="ChEBI" id="CHEBI:18420"/>
    </cofactor>
    <cofactor evidence="5">
        <name>Mn(2+)</name>
        <dbReference type="ChEBI" id="CHEBI:29035"/>
    </cofactor>
    <text evidence="5">Probably binds two magnesium or manganese ions per subunit.</text>
</comment>
<evidence type="ECO:0000256" key="3">
    <source>
        <dbReference type="ARBA" id="ARBA00022801"/>
    </source>
</evidence>
<evidence type="ECO:0000313" key="8">
    <source>
        <dbReference type="EMBL" id="MBA4501679.1"/>
    </source>
</evidence>
<feature type="site" description="Important for catalytic activity" evidence="6">
    <location>
        <position position="220"/>
    </location>
</feature>
<dbReference type="GO" id="GO:0008311">
    <property type="term" value="F:double-stranded DNA 3'-5' DNA exonuclease activity"/>
    <property type="evidence" value="ECO:0007669"/>
    <property type="project" value="UniProtKB-EC"/>
</dbReference>
<dbReference type="InterPro" id="IPR037493">
    <property type="entry name" value="ExoIII-like"/>
</dbReference>
<accession>A0A7W1WX09</accession>
<dbReference type="PANTHER" id="PTHR43250:SF2">
    <property type="entry name" value="EXODEOXYRIBONUCLEASE III"/>
    <property type="match status" value="1"/>
</dbReference>
<dbReference type="CDD" id="cd10281">
    <property type="entry name" value="Nape_like_AP-endo"/>
    <property type="match status" value="1"/>
</dbReference>
<dbReference type="Pfam" id="PF03372">
    <property type="entry name" value="Exo_endo_phos"/>
    <property type="match status" value="1"/>
</dbReference>
<organism evidence="8 9">
    <name type="scientific">Marinobacterium marinum</name>
    <dbReference type="NCBI Taxonomy" id="2756129"/>
    <lineage>
        <taxon>Bacteria</taxon>
        <taxon>Pseudomonadati</taxon>
        <taxon>Pseudomonadota</taxon>
        <taxon>Gammaproteobacteria</taxon>
        <taxon>Oceanospirillales</taxon>
        <taxon>Oceanospirillaceae</taxon>
        <taxon>Marinobacterium</taxon>
    </lineage>
</organism>
<dbReference type="GO" id="GO:0046872">
    <property type="term" value="F:metal ion binding"/>
    <property type="evidence" value="ECO:0007669"/>
    <property type="project" value="UniProtKB-KW"/>
</dbReference>
<dbReference type="EMBL" id="JACEMT010000038">
    <property type="protein sequence ID" value="MBA4501679.1"/>
    <property type="molecule type" value="Genomic_DNA"/>
</dbReference>
<comment type="similarity">
    <text evidence="1">Belongs to the DNA repair enzymes AP/ExoA family.</text>
</comment>
<protein>
    <submittedName>
        <fullName evidence="8">Exodeoxyribonuclease III</fullName>
        <ecNumber evidence="8">3.1.11.2</ecNumber>
    </submittedName>
</protein>
<feature type="site" description="Transition state stabilizer" evidence="6">
    <location>
        <position position="150"/>
    </location>
</feature>
<evidence type="ECO:0000259" key="7">
    <source>
        <dbReference type="Pfam" id="PF03372"/>
    </source>
</evidence>
<feature type="binding site" evidence="5">
    <location>
        <position position="7"/>
    </location>
    <ligand>
        <name>Mg(2+)</name>
        <dbReference type="ChEBI" id="CHEBI:18420"/>
        <label>1</label>
    </ligand>
</feature>
<feature type="binding site" evidence="5">
    <location>
        <position position="246"/>
    </location>
    <ligand>
        <name>Mg(2+)</name>
        <dbReference type="ChEBI" id="CHEBI:18420"/>
        <label>1</label>
    </ligand>
</feature>
<dbReference type="PROSITE" id="PS51435">
    <property type="entry name" value="AP_NUCLEASE_F1_4"/>
    <property type="match status" value="1"/>
</dbReference>
<dbReference type="InterPro" id="IPR005135">
    <property type="entry name" value="Endo/exonuclease/phosphatase"/>
</dbReference>
<reference evidence="8 9" key="1">
    <citation type="submission" date="2020-07" db="EMBL/GenBank/DDBJ databases">
        <title>Bacterium isolated from marien macroalgae.</title>
        <authorList>
            <person name="Zhu K."/>
            <person name="Lu D."/>
            <person name="Du Z."/>
        </authorList>
    </citation>
    <scope>NUCLEOTIDE SEQUENCE [LARGE SCALE GENOMIC DNA]</scope>
    <source>
        <strain evidence="8 9">3-1745</strain>
    </source>
</reference>
<keyword evidence="5" id="KW-0464">Manganese</keyword>
<evidence type="ECO:0000256" key="4">
    <source>
        <dbReference type="ARBA" id="ARBA00022842"/>
    </source>
</evidence>
<feature type="domain" description="Endonuclease/exonuclease/phosphatase" evidence="7">
    <location>
        <begin position="4"/>
        <end position="234"/>
    </location>
</feature>
<evidence type="ECO:0000256" key="5">
    <source>
        <dbReference type="PIRSR" id="PIRSR604808-2"/>
    </source>
</evidence>
<dbReference type="InterPro" id="IPR004808">
    <property type="entry name" value="AP_endonuc_1"/>
</dbReference>
<dbReference type="Gene3D" id="3.60.10.10">
    <property type="entry name" value="Endonuclease/exonuclease/phosphatase"/>
    <property type="match status" value="1"/>
</dbReference>
<feature type="binding site" evidence="5">
    <location>
        <position position="150"/>
    </location>
    <ligand>
        <name>Mg(2+)</name>
        <dbReference type="ChEBI" id="CHEBI:18420"/>
        <label>1</label>
    </ligand>
</feature>
<proteinExistence type="inferred from homology"/>
<dbReference type="AlphaFoldDB" id="A0A7W1WX09"/>
<dbReference type="NCBIfam" id="TIGR00633">
    <property type="entry name" value="xth"/>
    <property type="match status" value="1"/>
</dbReference>
<dbReference type="GO" id="GO:0006281">
    <property type="term" value="P:DNA repair"/>
    <property type="evidence" value="ECO:0007669"/>
    <property type="project" value="InterPro"/>
</dbReference>
<dbReference type="NCBIfam" id="TIGR00195">
    <property type="entry name" value="exoDNase_III"/>
    <property type="match status" value="1"/>
</dbReference>
<dbReference type="RefSeq" id="WP_181737771.1">
    <property type="nucleotide sequence ID" value="NZ_JACEMT010000038.1"/>
</dbReference>